<sequence length="352" mass="37890">MPQPLEGLTVLDFTTLLPGPLATLMLAEAGARVIKVERPGGEDMRRFAPFAGGVSVLFAQLNRGKEVVELDLKAPDVLTHLEPLLAGADILVEQFRPGVMERLGLGYETLSARFPGLIYCSISGYGQAGPNSEMAGHDLNYQALTGLLAQSCGSLEHPSLPPTQIADIGGGSFPAMINILLAVLQRQKTGRGTWLDIAMSDAMFTFGLFAHAFHAAGKTVPEFGSALLTGGSPRYRLYPAADGKMIAVGALEEKFWQRLCALLDIPEELRDDRKAPERTASAIASAFATREAGDWEDDLIKADCCACLVKTFEEARNDPHFEERGLFGFHAHAGAVEVDASVVPIVPEFRKP</sequence>
<dbReference type="Gene3D" id="3.40.50.10540">
    <property type="entry name" value="Crotonobetainyl-coa:carnitine coa-transferase, domain 1"/>
    <property type="match status" value="1"/>
</dbReference>
<dbReference type="SUPFAM" id="SSF89796">
    <property type="entry name" value="CoA-transferase family III (CaiB/BaiF)"/>
    <property type="match status" value="1"/>
</dbReference>
<comment type="caution">
    <text evidence="1">The sequence shown here is derived from an EMBL/GenBank/DDBJ whole genome shotgun (WGS) entry which is preliminary data.</text>
</comment>
<dbReference type="EMBL" id="JABFCZ010000008">
    <property type="protein sequence ID" value="MBD1546396.1"/>
    <property type="molecule type" value="Genomic_DNA"/>
</dbReference>
<keyword evidence="1" id="KW-0808">Transferase</keyword>
<dbReference type="PANTHER" id="PTHR48228:SF5">
    <property type="entry name" value="ALPHA-METHYLACYL-COA RACEMASE"/>
    <property type="match status" value="1"/>
</dbReference>
<dbReference type="RefSeq" id="WP_190291063.1">
    <property type="nucleotide sequence ID" value="NZ_JABFCZ010000008.1"/>
</dbReference>
<dbReference type="Proteomes" id="UP000598467">
    <property type="component" value="Unassembled WGS sequence"/>
</dbReference>
<dbReference type="InterPro" id="IPR003673">
    <property type="entry name" value="CoA-Trfase_fam_III"/>
</dbReference>
<accession>A0A926S5E5</accession>
<evidence type="ECO:0000313" key="1">
    <source>
        <dbReference type="EMBL" id="MBD1546396.1"/>
    </source>
</evidence>
<organism evidence="1 2">
    <name type="scientific">Roseibium aggregatum</name>
    <dbReference type="NCBI Taxonomy" id="187304"/>
    <lineage>
        <taxon>Bacteria</taxon>
        <taxon>Pseudomonadati</taxon>
        <taxon>Pseudomonadota</taxon>
        <taxon>Alphaproteobacteria</taxon>
        <taxon>Hyphomicrobiales</taxon>
        <taxon>Stappiaceae</taxon>
        <taxon>Roseibium</taxon>
    </lineage>
</organism>
<dbReference type="Gene3D" id="3.30.1540.10">
    <property type="entry name" value="formyl-coa transferase, domain 3"/>
    <property type="match status" value="1"/>
</dbReference>
<dbReference type="InterPro" id="IPR023606">
    <property type="entry name" value="CoA-Trfase_III_dom_1_sf"/>
</dbReference>
<dbReference type="AlphaFoldDB" id="A0A926S5E5"/>
<name>A0A926S5E5_9HYPH</name>
<dbReference type="GO" id="GO:0016740">
    <property type="term" value="F:transferase activity"/>
    <property type="evidence" value="ECO:0007669"/>
    <property type="project" value="UniProtKB-KW"/>
</dbReference>
<dbReference type="InterPro" id="IPR044855">
    <property type="entry name" value="CoA-Trfase_III_dom3_sf"/>
</dbReference>
<gene>
    <name evidence="1" type="ORF">HK439_08995</name>
</gene>
<dbReference type="PANTHER" id="PTHR48228">
    <property type="entry name" value="SUCCINYL-COA--D-CITRAMALATE COA-TRANSFERASE"/>
    <property type="match status" value="1"/>
</dbReference>
<evidence type="ECO:0000313" key="2">
    <source>
        <dbReference type="Proteomes" id="UP000598467"/>
    </source>
</evidence>
<protein>
    <submittedName>
        <fullName evidence="1">CoA transferase</fullName>
    </submittedName>
</protein>
<dbReference type="Pfam" id="PF02515">
    <property type="entry name" value="CoA_transf_3"/>
    <property type="match status" value="1"/>
</dbReference>
<reference evidence="1" key="1">
    <citation type="submission" date="2020-05" db="EMBL/GenBank/DDBJ databases">
        <title>Identification of trans-AT polyketide cluster in two marine bacteria, producers of a novel glutaramide-containing polyketide sesbanimide D and analogs.</title>
        <authorList>
            <person name="Kacar D."/>
            <person name="Rodriguez P."/>
            <person name="Canedo L."/>
            <person name="Gonzalez E."/>
            <person name="Galan B."/>
            <person name="De La Calle F."/>
            <person name="Garcia J.L."/>
        </authorList>
    </citation>
    <scope>NUCLEOTIDE SEQUENCE</scope>
    <source>
        <strain evidence="1">PHM038</strain>
    </source>
</reference>
<proteinExistence type="predicted"/>
<dbReference type="InterPro" id="IPR050509">
    <property type="entry name" value="CoA-transferase_III"/>
</dbReference>